<dbReference type="AlphaFoldDB" id="A0A2K3N3F0"/>
<dbReference type="GO" id="GO:0010019">
    <property type="term" value="P:chloroplast-nucleus signaling pathway"/>
    <property type="evidence" value="ECO:0007669"/>
    <property type="project" value="TreeGrafter"/>
</dbReference>
<dbReference type="EMBL" id="ASHM01015711">
    <property type="protein sequence ID" value="PNX97585.1"/>
    <property type="molecule type" value="Genomic_DNA"/>
</dbReference>
<dbReference type="GO" id="GO:0009507">
    <property type="term" value="C:chloroplast"/>
    <property type="evidence" value="ECO:0007669"/>
    <property type="project" value="TreeGrafter"/>
</dbReference>
<dbReference type="Gene3D" id="1.25.40.10">
    <property type="entry name" value="Tetratricopeptide repeat domain"/>
    <property type="match status" value="2"/>
</dbReference>
<keyword evidence="2" id="KW-0677">Repeat</keyword>
<feature type="repeat" description="PPR" evidence="3">
    <location>
        <begin position="162"/>
        <end position="196"/>
    </location>
</feature>
<dbReference type="PANTHER" id="PTHR47936">
    <property type="entry name" value="PPR_LONG DOMAIN-CONTAINING PROTEIN"/>
    <property type="match status" value="1"/>
</dbReference>
<evidence type="ECO:0000256" key="2">
    <source>
        <dbReference type="ARBA" id="ARBA00022737"/>
    </source>
</evidence>
<dbReference type="PANTHER" id="PTHR47936:SF5">
    <property type="entry name" value="PENTACOTRIPEPTIDE-REPEAT REGION OF PRORP DOMAIN-CONTAINING PROTEIN"/>
    <property type="match status" value="1"/>
</dbReference>
<dbReference type="GO" id="GO:0031930">
    <property type="term" value="P:mitochondria-nucleus signaling pathway"/>
    <property type="evidence" value="ECO:0007669"/>
    <property type="project" value="TreeGrafter"/>
</dbReference>
<reference evidence="4 5" key="2">
    <citation type="journal article" date="2017" name="Front. Plant Sci.">
        <title>Gene Classification and Mining of Molecular Markers Useful in Red Clover (Trifolium pratense) Breeding.</title>
        <authorList>
            <person name="Istvanek J."/>
            <person name="Dluhosova J."/>
            <person name="Dluhos P."/>
            <person name="Patkova L."/>
            <person name="Nedelnik J."/>
            <person name="Repkova J."/>
        </authorList>
    </citation>
    <scope>NUCLEOTIDE SEQUENCE [LARGE SCALE GENOMIC DNA]</scope>
    <source>
        <strain evidence="5">cv. Tatra</strain>
        <tissue evidence="4">Young leaves</tissue>
    </source>
</reference>
<sequence>MYRVLHRSFCTFAEESTTAATTNIKSISQDLFKEKNLKTLVDKFKKASDIVRFRKKAGIYEDTVRRLAGAKRFRWVRDIIEHQKNYSDISNEGFSARLISLYGKSNMHRHAQKLFDEMPQRNCNRSVLSVNALLAAYLHSKQYDVVERLFKELPDKLSVKPDLVSYNIYIKALLEKGSFDSAVSVVDEMEKIGVNTDLITFNTLLDGLYSKGHFEDGEKLWEKMEEKNVVPTIRTYNARLLGLAMVKKTGEAVEFYEEMEKKGVKPDIFSFNALIKGFASEGNLDEAKKWFDEIGKSEYEPGKGTYSIILPFLCEKGDLKTAFEMVKNIFYNRCRVDVSLLQLVVDKMASESMVAEAKEIVEKGIKNNFCRYKLNLPVDE</sequence>
<feature type="repeat" description="PPR" evidence="3">
    <location>
        <begin position="197"/>
        <end position="231"/>
    </location>
</feature>
<feature type="repeat" description="PPR" evidence="3">
    <location>
        <begin position="232"/>
        <end position="266"/>
    </location>
</feature>
<dbReference type="InterPro" id="IPR002885">
    <property type="entry name" value="PPR_rpt"/>
</dbReference>
<protein>
    <submittedName>
        <fullName evidence="4">Pentatricopeptide repeat-containing protein mitochondrial-like</fullName>
    </submittedName>
</protein>
<comment type="similarity">
    <text evidence="1">Belongs to the PPR family. P subfamily.</text>
</comment>
<comment type="caution">
    <text evidence="4">The sequence shown here is derived from an EMBL/GenBank/DDBJ whole genome shotgun (WGS) entry which is preliminary data.</text>
</comment>
<evidence type="ECO:0000313" key="5">
    <source>
        <dbReference type="Proteomes" id="UP000236291"/>
    </source>
</evidence>
<gene>
    <name evidence="4" type="ORF">L195_g020816</name>
</gene>
<dbReference type="NCBIfam" id="TIGR00756">
    <property type="entry name" value="PPR"/>
    <property type="match status" value="4"/>
</dbReference>
<evidence type="ECO:0000256" key="1">
    <source>
        <dbReference type="ARBA" id="ARBA00007626"/>
    </source>
</evidence>
<proteinExistence type="inferred from homology"/>
<dbReference type="SUPFAM" id="SSF81901">
    <property type="entry name" value="HCP-like"/>
    <property type="match status" value="1"/>
</dbReference>
<feature type="repeat" description="PPR" evidence="3">
    <location>
        <begin position="267"/>
        <end position="301"/>
    </location>
</feature>
<dbReference type="PROSITE" id="PS51375">
    <property type="entry name" value="PPR"/>
    <property type="match status" value="4"/>
</dbReference>
<dbReference type="InterPro" id="IPR011990">
    <property type="entry name" value="TPR-like_helical_dom_sf"/>
</dbReference>
<dbReference type="Pfam" id="PF13041">
    <property type="entry name" value="PPR_2"/>
    <property type="match status" value="2"/>
</dbReference>
<dbReference type="Proteomes" id="UP000236291">
    <property type="component" value="Unassembled WGS sequence"/>
</dbReference>
<dbReference type="Pfam" id="PF01535">
    <property type="entry name" value="PPR"/>
    <property type="match status" value="2"/>
</dbReference>
<evidence type="ECO:0000313" key="4">
    <source>
        <dbReference type="EMBL" id="PNX97585.1"/>
    </source>
</evidence>
<organism evidence="4 5">
    <name type="scientific">Trifolium pratense</name>
    <name type="common">Red clover</name>
    <dbReference type="NCBI Taxonomy" id="57577"/>
    <lineage>
        <taxon>Eukaryota</taxon>
        <taxon>Viridiplantae</taxon>
        <taxon>Streptophyta</taxon>
        <taxon>Embryophyta</taxon>
        <taxon>Tracheophyta</taxon>
        <taxon>Spermatophyta</taxon>
        <taxon>Magnoliopsida</taxon>
        <taxon>eudicotyledons</taxon>
        <taxon>Gunneridae</taxon>
        <taxon>Pentapetalae</taxon>
        <taxon>rosids</taxon>
        <taxon>fabids</taxon>
        <taxon>Fabales</taxon>
        <taxon>Fabaceae</taxon>
        <taxon>Papilionoideae</taxon>
        <taxon>50 kb inversion clade</taxon>
        <taxon>NPAAA clade</taxon>
        <taxon>Hologalegina</taxon>
        <taxon>IRL clade</taxon>
        <taxon>Trifolieae</taxon>
        <taxon>Trifolium</taxon>
    </lineage>
</organism>
<accession>A0A2K3N3F0</accession>
<reference evidence="4 5" key="1">
    <citation type="journal article" date="2014" name="Am. J. Bot.">
        <title>Genome assembly and annotation for red clover (Trifolium pratense; Fabaceae).</title>
        <authorList>
            <person name="Istvanek J."/>
            <person name="Jaros M."/>
            <person name="Krenek A."/>
            <person name="Repkova J."/>
        </authorList>
    </citation>
    <scope>NUCLEOTIDE SEQUENCE [LARGE SCALE GENOMIC DNA]</scope>
    <source>
        <strain evidence="5">cv. Tatra</strain>
        <tissue evidence="4">Young leaves</tissue>
    </source>
</reference>
<evidence type="ECO:0000256" key="3">
    <source>
        <dbReference type="PROSITE-ProRule" id="PRU00708"/>
    </source>
</evidence>
<dbReference type="STRING" id="57577.A0A2K3N3F0"/>
<name>A0A2K3N3F0_TRIPR</name>